<reference evidence="2" key="1">
    <citation type="submission" date="2019-10" db="EMBL/GenBank/DDBJ databases">
        <authorList>
            <consortium name="DOE Joint Genome Institute"/>
            <person name="Kuo A."/>
            <person name="Miyauchi S."/>
            <person name="Kiss E."/>
            <person name="Drula E."/>
            <person name="Kohler A."/>
            <person name="Sanchez-Garcia M."/>
            <person name="Andreopoulos B."/>
            <person name="Barry K.W."/>
            <person name="Bonito G."/>
            <person name="Buee M."/>
            <person name="Carver A."/>
            <person name="Chen C."/>
            <person name="Cichocki N."/>
            <person name="Clum A."/>
            <person name="Culley D."/>
            <person name="Crous P.W."/>
            <person name="Fauchery L."/>
            <person name="Girlanda M."/>
            <person name="Hayes R."/>
            <person name="Keri Z."/>
            <person name="LaButti K."/>
            <person name="Lipzen A."/>
            <person name="Lombard V."/>
            <person name="Magnuson J."/>
            <person name="Maillard F."/>
            <person name="Morin E."/>
            <person name="Murat C."/>
            <person name="Nolan M."/>
            <person name="Ohm R."/>
            <person name="Pangilinan J."/>
            <person name="Pereira M."/>
            <person name="Perotto S."/>
            <person name="Peter M."/>
            <person name="Riley R."/>
            <person name="Sitrit Y."/>
            <person name="Stielow B."/>
            <person name="Szollosi G."/>
            <person name="Zifcakova L."/>
            <person name="Stursova M."/>
            <person name="Spatafora J.W."/>
            <person name="Tedersoo L."/>
            <person name="Vaario L.-M."/>
            <person name="Yamada A."/>
            <person name="Yan M."/>
            <person name="Wang P."/>
            <person name="Xu J."/>
            <person name="Bruns T."/>
            <person name="Baldrian P."/>
            <person name="Vilgalys R."/>
            <person name="Henrissat B."/>
            <person name="Grigoriev I.V."/>
            <person name="Hibbett D."/>
            <person name="Nagy L.G."/>
            <person name="Martin F.M."/>
        </authorList>
    </citation>
    <scope>NUCLEOTIDE SEQUENCE</scope>
    <source>
        <strain evidence="2">Prilba</strain>
    </source>
</reference>
<dbReference type="Pfam" id="PF12937">
    <property type="entry name" value="F-box-like"/>
    <property type="match status" value="1"/>
</dbReference>
<dbReference type="EMBL" id="WHVB01000073">
    <property type="protein sequence ID" value="KAF8463375.1"/>
    <property type="molecule type" value="Genomic_DNA"/>
</dbReference>
<dbReference type="SUPFAM" id="SSF52047">
    <property type="entry name" value="RNI-like"/>
    <property type="match status" value="1"/>
</dbReference>
<sequence length="486" mass="55636">MEATDKQNHTERSPNLTINHIPDEVLLEIFDSYRQVQDCFDQQWSEEYVWFNLAHVCRKWRAIMFTSVSRLDLGITVGPEKPGHIKTILSGHWPILVDYDYRCRDITGSALWRMRAVLMHHHDHVRKIAFSGSRDNFDKFYKVTNYAFPLLESLAISFEDGYEPIPDTFLRGLDLSDLHLRRLNFRLRGVISLASISRFLLSATALTDLYLVLDNAAFSPSSGTTLLTCLRGMPCLRRLRVIINFPYFLDSPSQPSTTKDIVSLPKLTYLFYRGSSVLLDALVAGLSAPCLRDVNIQFVGANLPPIVHLPRFINEIEDRYYDIYVTFQGCLFHLSFLIHSEYTSHCHLDLSFGPGVRLSQETIMTLAGALSTRLVTVEELRFIFRATDAIVWENFIPWRVFLQHFPNVKALRTQGGNNDRIARIFLPDHQGPRDVLAVLPSLEEIELDKNSLLTDESQREPVLAAFEPFVSARQQAGRPVKVFFGL</sequence>
<organism evidence="2 4">
    <name type="scientific">Russula ochroleuca</name>
    <dbReference type="NCBI Taxonomy" id="152965"/>
    <lineage>
        <taxon>Eukaryota</taxon>
        <taxon>Fungi</taxon>
        <taxon>Dikarya</taxon>
        <taxon>Basidiomycota</taxon>
        <taxon>Agaricomycotina</taxon>
        <taxon>Agaricomycetes</taxon>
        <taxon>Russulales</taxon>
        <taxon>Russulaceae</taxon>
        <taxon>Russula</taxon>
    </lineage>
</organism>
<dbReference type="OrthoDB" id="3154421at2759"/>
<accession>A0A9P5MN50</accession>
<dbReference type="Gene3D" id="3.80.10.10">
    <property type="entry name" value="Ribonuclease Inhibitor"/>
    <property type="match status" value="1"/>
</dbReference>
<keyword evidence="4" id="KW-1185">Reference proteome</keyword>
<gene>
    <name evidence="3" type="ORF">DFH94DRAFT_851049</name>
    <name evidence="2" type="ORF">DFH94DRAFT_858004</name>
</gene>
<name>A0A9P5MN50_9AGAM</name>
<protein>
    <recommendedName>
        <fullName evidence="1">F-box domain-containing protein</fullName>
    </recommendedName>
</protein>
<dbReference type="EMBL" id="WHVB01000003">
    <property type="protein sequence ID" value="KAF8485169.1"/>
    <property type="molecule type" value="Genomic_DNA"/>
</dbReference>
<dbReference type="InterPro" id="IPR032675">
    <property type="entry name" value="LRR_dom_sf"/>
</dbReference>
<dbReference type="AlphaFoldDB" id="A0A9P5MN50"/>
<feature type="domain" description="F-box" evidence="1">
    <location>
        <begin position="18"/>
        <end position="65"/>
    </location>
</feature>
<evidence type="ECO:0000259" key="1">
    <source>
        <dbReference type="Pfam" id="PF12937"/>
    </source>
</evidence>
<comment type="caution">
    <text evidence="2">The sequence shown here is derived from an EMBL/GenBank/DDBJ whole genome shotgun (WGS) entry which is preliminary data.</text>
</comment>
<evidence type="ECO:0000313" key="3">
    <source>
        <dbReference type="EMBL" id="KAF8485169.1"/>
    </source>
</evidence>
<proteinExistence type="predicted"/>
<evidence type="ECO:0000313" key="2">
    <source>
        <dbReference type="EMBL" id="KAF8463375.1"/>
    </source>
</evidence>
<dbReference type="Proteomes" id="UP000759537">
    <property type="component" value="Unassembled WGS sequence"/>
</dbReference>
<dbReference type="InterPro" id="IPR001810">
    <property type="entry name" value="F-box_dom"/>
</dbReference>
<reference evidence="2" key="2">
    <citation type="journal article" date="2020" name="Nat. Commun.">
        <title>Large-scale genome sequencing of mycorrhizal fungi provides insights into the early evolution of symbiotic traits.</title>
        <authorList>
            <person name="Miyauchi S."/>
            <person name="Kiss E."/>
            <person name="Kuo A."/>
            <person name="Drula E."/>
            <person name="Kohler A."/>
            <person name="Sanchez-Garcia M."/>
            <person name="Morin E."/>
            <person name="Andreopoulos B."/>
            <person name="Barry K.W."/>
            <person name="Bonito G."/>
            <person name="Buee M."/>
            <person name="Carver A."/>
            <person name="Chen C."/>
            <person name="Cichocki N."/>
            <person name="Clum A."/>
            <person name="Culley D."/>
            <person name="Crous P.W."/>
            <person name="Fauchery L."/>
            <person name="Girlanda M."/>
            <person name="Hayes R.D."/>
            <person name="Keri Z."/>
            <person name="LaButti K."/>
            <person name="Lipzen A."/>
            <person name="Lombard V."/>
            <person name="Magnuson J."/>
            <person name="Maillard F."/>
            <person name="Murat C."/>
            <person name="Nolan M."/>
            <person name="Ohm R.A."/>
            <person name="Pangilinan J."/>
            <person name="Pereira M.F."/>
            <person name="Perotto S."/>
            <person name="Peter M."/>
            <person name="Pfister S."/>
            <person name="Riley R."/>
            <person name="Sitrit Y."/>
            <person name="Stielow J.B."/>
            <person name="Szollosi G."/>
            <person name="Zifcakova L."/>
            <person name="Stursova M."/>
            <person name="Spatafora J.W."/>
            <person name="Tedersoo L."/>
            <person name="Vaario L.M."/>
            <person name="Yamada A."/>
            <person name="Yan M."/>
            <person name="Wang P."/>
            <person name="Xu J."/>
            <person name="Bruns T."/>
            <person name="Baldrian P."/>
            <person name="Vilgalys R."/>
            <person name="Dunand C."/>
            <person name="Henrissat B."/>
            <person name="Grigoriev I.V."/>
            <person name="Hibbett D."/>
            <person name="Nagy L.G."/>
            <person name="Martin F.M."/>
        </authorList>
    </citation>
    <scope>NUCLEOTIDE SEQUENCE</scope>
    <source>
        <strain evidence="2">Prilba</strain>
    </source>
</reference>
<evidence type="ECO:0000313" key="4">
    <source>
        <dbReference type="Proteomes" id="UP000759537"/>
    </source>
</evidence>